<evidence type="ECO:0000259" key="2">
    <source>
        <dbReference type="Pfam" id="PF06974"/>
    </source>
</evidence>
<proteinExistence type="predicted"/>
<reference evidence="3" key="1">
    <citation type="submission" date="2021-01" db="EMBL/GenBank/DDBJ databases">
        <authorList>
            <person name="Corre E."/>
            <person name="Pelletier E."/>
            <person name="Niang G."/>
            <person name="Scheremetjew M."/>
            <person name="Finn R."/>
            <person name="Kale V."/>
            <person name="Holt S."/>
            <person name="Cochrane G."/>
            <person name="Meng A."/>
            <person name="Brown T."/>
            <person name="Cohen L."/>
        </authorList>
    </citation>
    <scope>NUCLEOTIDE SEQUENCE</scope>
    <source>
        <strain evidence="3">FSP1.4</strain>
    </source>
</reference>
<keyword evidence="1" id="KW-0812">Transmembrane</keyword>
<dbReference type="InterPro" id="IPR009721">
    <property type="entry name" value="O-acyltransferase_WSD1_C"/>
</dbReference>
<feature type="transmembrane region" description="Helical" evidence="1">
    <location>
        <begin position="46"/>
        <end position="69"/>
    </location>
</feature>
<feature type="transmembrane region" description="Helical" evidence="1">
    <location>
        <begin position="192"/>
        <end position="211"/>
    </location>
</feature>
<keyword evidence="1" id="KW-1133">Transmembrane helix</keyword>
<keyword evidence="1" id="KW-0472">Membrane</keyword>
<dbReference type="Pfam" id="PF06974">
    <property type="entry name" value="WS_DGAT_C"/>
    <property type="match status" value="1"/>
</dbReference>
<dbReference type="GO" id="GO:0008374">
    <property type="term" value="F:O-acyltransferase activity"/>
    <property type="evidence" value="ECO:0007669"/>
    <property type="project" value="InterPro"/>
</dbReference>
<dbReference type="AlphaFoldDB" id="A0A7S3JG98"/>
<evidence type="ECO:0000313" key="3">
    <source>
        <dbReference type="EMBL" id="CAE0354503.1"/>
    </source>
</evidence>
<evidence type="ECO:0000256" key="1">
    <source>
        <dbReference type="SAM" id="Phobius"/>
    </source>
</evidence>
<dbReference type="PANTHER" id="PTHR31650:SF1">
    <property type="entry name" value="WAX ESTER SYNTHASE_DIACYLGLYCEROL ACYLTRANSFERASE 4-RELATED"/>
    <property type="match status" value="1"/>
</dbReference>
<dbReference type="GO" id="GO:0019432">
    <property type="term" value="P:triglyceride biosynthetic process"/>
    <property type="evidence" value="ECO:0007669"/>
    <property type="project" value="TreeGrafter"/>
</dbReference>
<feature type="transmembrane region" description="Helical" evidence="1">
    <location>
        <begin position="251"/>
        <end position="272"/>
    </location>
</feature>
<dbReference type="EMBL" id="HBII01032440">
    <property type="protein sequence ID" value="CAE0354503.1"/>
    <property type="molecule type" value="Transcribed_RNA"/>
</dbReference>
<dbReference type="InterPro" id="IPR045034">
    <property type="entry name" value="O-acyltransferase_WSD1-like"/>
</dbReference>
<gene>
    <name evidence="3" type="ORF">EHAR0213_LOCUS13419</name>
</gene>
<dbReference type="PANTHER" id="PTHR31650">
    <property type="entry name" value="O-ACYLTRANSFERASE (WSD1-LIKE) FAMILY PROTEIN"/>
    <property type="match status" value="1"/>
</dbReference>
<sequence>MEGKSVILIKFHHSFTDGGGMLNALTFLNDVKHKPKDLYASREIPFYMRLVTLLLSPYLLVLSLLQLYIKRWEGSDKIQTADGANSGESTIHKSKVYNLNHLKACYKKYEGVTLNNYMMGIVSKSIHEWYVLNNVAEPKEIIATVPVVMKPFSPTIEKVDIDNCTAGITFSFKLKAELEEAIRVNKTEFERFFNLPFLIHVITSLKLFMYLPTALGALLYHMCCKNIDLTLSNVSCSKEAMYLLDKKIARLYGFLGVFCNCNLIVVLTSYNYELSFQITADKKIQMDPAQLLGLIQANLDSQIQVI</sequence>
<name>A0A7S3JG98_9SPIT</name>
<dbReference type="GO" id="GO:0005886">
    <property type="term" value="C:plasma membrane"/>
    <property type="evidence" value="ECO:0007669"/>
    <property type="project" value="TreeGrafter"/>
</dbReference>
<feature type="domain" description="O-acyltransferase WSD1 C-terminal" evidence="2">
    <location>
        <begin position="203"/>
        <end position="300"/>
    </location>
</feature>
<accession>A0A7S3JG98</accession>
<protein>
    <recommendedName>
        <fullName evidence="2">O-acyltransferase WSD1 C-terminal domain-containing protein</fullName>
    </recommendedName>
</protein>
<organism evidence="3">
    <name type="scientific">Euplotes harpa</name>
    <dbReference type="NCBI Taxonomy" id="151035"/>
    <lineage>
        <taxon>Eukaryota</taxon>
        <taxon>Sar</taxon>
        <taxon>Alveolata</taxon>
        <taxon>Ciliophora</taxon>
        <taxon>Intramacronucleata</taxon>
        <taxon>Spirotrichea</taxon>
        <taxon>Hypotrichia</taxon>
        <taxon>Euplotida</taxon>
        <taxon>Euplotidae</taxon>
        <taxon>Euplotes</taxon>
    </lineage>
</organism>